<dbReference type="Proteomes" id="UP001732780">
    <property type="component" value="Chromosome 16"/>
</dbReference>
<name>A0AC58NJQ1_CAMBA</name>
<protein>
    <submittedName>
        <fullName evidence="2">Uncharacterized protein LOC123615210</fullName>
    </submittedName>
</protein>
<accession>A0AC58NJQ1</accession>
<organism evidence="1 2">
    <name type="scientific">Camelus bactrianus</name>
    <name type="common">Bactrian camel</name>
    <dbReference type="NCBI Taxonomy" id="9837"/>
    <lineage>
        <taxon>Eukaryota</taxon>
        <taxon>Metazoa</taxon>
        <taxon>Chordata</taxon>
        <taxon>Craniata</taxon>
        <taxon>Vertebrata</taxon>
        <taxon>Euteleostomi</taxon>
        <taxon>Mammalia</taxon>
        <taxon>Eutheria</taxon>
        <taxon>Laurasiatheria</taxon>
        <taxon>Artiodactyla</taxon>
        <taxon>Tylopoda</taxon>
        <taxon>Camelidae</taxon>
        <taxon>Camelus</taxon>
    </lineage>
</organism>
<dbReference type="RefSeq" id="XP_074198003.1">
    <property type="nucleotide sequence ID" value="XM_074341902.1"/>
</dbReference>
<evidence type="ECO:0000313" key="2">
    <source>
        <dbReference type="RefSeq" id="XP_074198003.1"/>
    </source>
</evidence>
<evidence type="ECO:0000313" key="1">
    <source>
        <dbReference type="Proteomes" id="UP001732780"/>
    </source>
</evidence>
<keyword evidence="1" id="KW-1185">Reference proteome</keyword>
<reference evidence="2" key="1">
    <citation type="submission" date="2025-08" db="UniProtKB">
        <authorList>
            <consortium name="RefSeq"/>
        </authorList>
    </citation>
    <scope>IDENTIFICATION</scope>
    <source>
        <tissue evidence="2">Blood</tissue>
    </source>
</reference>
<gene>
    <name evidence="2" type="primary">LOC123615210</name>
</gene>
<sequence>MDRSPRQEVRRELPQERALPRGGASKAPASAGQAFPANCSGSEPSATAPPGGGGGGGGGGWAGPGAAALQPCPGARCLPGRCKRSPPAFQVPYPPRQLLRDFQSHLPYQYLHYAQFKANRLEKAVAAAYTFLQKNPKHAITTDGLLPNLEAQPEEAVFLRAAKLYNSGVSGAARRTGSGPWPSTWPSLPGVWLAARGPTSRRTSRTSTQPEQPLEPSLCAKNAVSSLLLQDFCSSWDTHPQDL</sequence>
<proteinExistence type="predicted"/>